<dbReference type="EMBL" id="FMYT01000004">
    <property type="protein sequence ID" value="SDC27257.1"/>
    <property type="molecule type" value="Genomic_DNA"/>
</dbReference>
<dbReference type="EMBL" id="SOAA01000007">
    <property type="protein sequence ID" value="TDS32425.1"/>
    <property type="molecule type" value="Genomic_DNA"/>
</dbReference>
<dbReference type="OrthoDB" id="2110614at2"/>
<dbReference type="EMBL" id="FNEH01000012">
    <property type="protein sequence ID" value="SDI71414.1"/>
    <property type="molecule type" value="Genomic_DNA"/>
</dbReference>
<evidence type="ECO:0000313" key="2">
    <source>
        <dbReference type="EMBL" id="SDI71414.1"/>
    </source>
</evidence>
<sequence length="225" mass="26551">MTRKLILFLVEGITEEISFGLIFSEIFEDKEIEFQIARGDITTRNGVNSRNVIEVINEEVLSFLDKEHYNKGDILEIIHLLDTDGAYISENLIEKHDKDKIYYYGDKLCTRHPENTKKRNNKKSSIMDRLSRHSKINGIPYNAYYLSCNLEHVLHNDANIDDNLKVEKAEEFSDSYFEKKFEFLDFIRTNSFAVEGEYEETWEFIKQGNNSLNRYSNLYLVFENI</sequence>
<evidence type="ECO:0000313" key="6">
    <source>
        <dbReference type="Proteomes" id="UP000324896"/>
    </source>
</evidence>
<organism evidence="1 6">
    <name type="scientific">Halanaerobium congolense</name>
    <dbReference type="NCBI Taxonomy" id="54121"/>
    <lineage>
        <taxon>Bacteria</taxon>
        <taxon>Bacillati</taxon>
        <taxon>Bacillota</taxon>
        <taxon>Clostridia</taxon>
        <taxon>Halanaerobiales</taxon>
        <taxon>Halanaerobiaceae</taxon>
        <taxon>Halanaerobium</taxon>
    </lineage>
</organism>
<evidence type="ECO:0000313" key="5">
    <source>
        <dbReference type="Proteomes" id="UP000295758"/>
    </source>
</evidence>
<accession>A0A1G6K8I8</accession>
<name>A0A1G6K8I8_9FIRM</name>
<dbReference type="Proteomes" id="UP000295758">
    <property type="component" value="Unassembled WGS sequence"/>
</dbReference>
<evidence type="ECO:0000313" key="1">
    <source>
        <dbReference type="EMBL" id="SDC27257.1"/>
    </source>
</evidence>
<evidence type="ECO:0000313" key="4">
    <source>
        <dbReference type="Proteomes" id="UP000198945"/>
    </source>
</evidence>
<dbReference type="AlphaFoldDB" id="A0A1G6K8I8"/>
<dbReference type="STRING" id="54121.SAMN04515653_1114"/>
<reference evidence="2 4" key="1">
    <citation type="submission" date="2016-10" db="EMBL/GenBank/DDBJ databases">
        <authorList>
            <person name="de Groot N.N."/>
        </authorList>
    </citation>
    <scope>NUCLEOTIDE SEQUENCE [LARGE SCALE GENOMIC DNA]</scope>
    <source>
        <strain evidence="2 4">WG7</strain>
    </source>
</reference>
<dbReference type="RefSeq" id="WP_081374545.1">
    <property type="nucleotide sequence ID" value="NZ_FMYT01000004.1"/>
</dbReference>
<reference evidence="3 5" key="3">
    <citation type="submission" date="2019-03" db="EMBL/GenBank/DDBJ databases">
        <title>Deep subsurface shale carbon reservoir microbial communities from Ohio and West Virginia, USA.</title>
        <authorList>
            <person name="Wrighton K."/>
        </authorList>
    </citation>
    <scope>NUCLEOTIDE SEQUENCE [LARGE SCALE GENOMIC DNA]</scope>
    <source>
        <strain evidence="3 5">UTICA-S4D12</strain>
    </source>
</reference>
<dbReference type="Proteomes" id="UP000198945">
    <property type="component" value="Unassembled WGS sequence"/>
</dbReference>
<gene>
    <name evidence="3" type="ORF">BY453_107102</name>
    <name evidence="1" type="ORF">SAMN04488597_10424</name>
    <name evidence="2" type="ORF">SAMN04515654_11275</name>
</gene>
<protein>
    <submittedName>
        <fullName evidence="1">Uncharacterized protein</fullName>
    </submittedName>
</protein>
<evidence type="ECO:0000313" key="3">
    <source>
        <dbReference type="EMBL" id="TDS32425.1"/>
    </source>
</evidence>
<proteinExistence type="predicted"/>
<reference evidence="1 6" key="2">
    <citation type="submission" date="2016-10" db="EMBL/GenBank/DDBJ databases">
        <authorList>
            <person name="Varghese N."/>
            <person name="Submissions S."/>
        </authorList>
    </citation>
    <scope>NUCLEOTIDE SEQUENCE [LARGE SCALE GENOMIC DNA]</scope>
    <source>
        <strain evidence="1 6">WG10</strain>
    </source>
</reference>
<dbReference type="Proteomes" id="UP000324896">
    <property type="component" value="Unassembled WGS sequence"/>
</dbReference>